<dbReference type="SUPFAM" id="SSF46565">
    <property type="entry name" value="Chaperone J-domain"/>
    <property type="match status" value="1"/>
</dbReference>
<evidence type="ECO:0000313" key="3">
    <source>
        <dbReference type="Proteomes" id="UP000013827"/>
    </source>
</evidence>
<dbReference type="EnsemblProtists" id="EOD15019">
    <property type="protein sequence ID" value="EOD15019"/>
    <property type="gene ID" value="EMIHUDRAFT_78536"/>
</dbReference>
<sequence>MPSHSAYATLGVPRGATAKEIRIAYRDKCLLLHPDRTAAPSRGSSAAFLAVQEAYETLKDDLRRREHD</sequence>
<dbReference type="Gene3D" id="1.10.287.110">
    <property type="entry name" value="DnaJ domain"/>
    <property type="match status" value="1"/>
</dbReference>
<dbReference type="InterPro" id="IPR001623">
    <property type="entry name" value="DnaJ_domain"/>
</dbReference>
<organism evidence="2 3">
    <name type="scientific">Emiliania huxleyi (strain CCMP1516)</name>
    <dbReference type="NCBI Taxonomy" id="280463"/>
    <lineage>
        <taxon>Eukaryota</taxon>
        <taxon>Haptista</taxon>
        <taxon>Haptophyta</taxon>
        <taxon>Prymnesiophyceae</taxon>
        <taxon>Isochrysidales</taxon>
        <taxon>Noelaerhabdaceae</taxon>
        <taxon>Emiliania</taxon>
    </lineage>
</organism>
<evidence type="ECO:0000259" key="1">
    <source>
        <dbReference type="PROSITE" id="PS50076"/>
    </source>
</evidence>
<proteinExistence type="predicted"/>
<accession>A0A0D3IUT4</accession>
<dbReference type="AlphaFoldDB" id="A0A0D3IUT4"/>
<dbReference type="GeneID" id="17276119"/>
<dbReference type="PRINTS" id="PR00625">
    <property type="entry name" value="JDOMAIN"/>
</dbReference>
<dbReference type="HOGENOM" id="CLU_017633_18_2_1"/>
<reference evidence="2" key="2">
    <citation type="submission" date="2024-10" db="UniProtKB">
        <authorList>
            <consortium name="EnsemblProtists"/>
        </authorList>
    </citation>
    <scope>IDENTIFICATION</scope>
</reference>
<dbReference type="RefSeq" id="XP_005783274.1">
    <property type="nucleotide sequence ID" value="XM_005783217.1"/>
</dbReference>
<dbReference type="PROSITE" id="PS50076">
    <property type="entry name" value="DNAJ_2"/>
    <property type="match status" value="1"/>
</dbReference>
<dbReference type="KEGG" id="ehx:EMIHUDRAFT_78536"/>
<protein>
    <recommendedName>
        <fullName evidence="1">J domain-containing protein</fullName>
    </recommendedName>
</protein>
<dbReference type="InterPro" id="IPR036869">
    <property type="entry name" value="J_dom_sf"/>
</dbReference>
<reference evidence="3" key="1">
    <citation type="journal article" date="2013" name="Nature">
        <title>Pan genome of the phytoplankton Emiliania underpins its global distribution.</title>
        <authorList>
            <person name="Read B.A."/>
            <person name="Kegel J."/>
            <person name="Klute M.J."/>
            <person name="Kuo A."/>
            <person name="Lefebvre S.C."/>
            <person name="Maumus F."/>
            <person name="Mayer C."/>
            <person name="Miller J."/>
            <person name="Monier A."/>
            <person name="Salamov A."/>
            <person name="Young J."/>
            <person name="Aguilar M."/>
            <person name="Claverie J.M."/>
            <person name="Frickenhaus S."/>
            <person name="Gonzalez K."/>
            <person name="Herman E.K."/>
            <person name="Lin Y.C."/>
            <person name="Napier J."/>
            <person name="Ogata H."/>
            <person name="Sarno A.F."/>
            <person name="Shmutz J."/>
            <person name="Schroeder D."/>
            <person name="de Vargas C."/>
            <person name="Verret F."/>
            <person name="von Dassow P."/>
            <person name="Valentin K."/>
            <person name="Van de Peer Y."/>
            <person name="Wheeler G."/>
            <person name="Dacks J.B."/>
            <person name="Delwiche C.F."/>
            <person name="Dyhrman S.T."/>
            <person name="Glockner G."/>
            <person name="John U."/>
            <person name="Richards T."/>
            <person name="Worden A.Z."/>
            <person name="Zhang X."/>
            <person name="Grigoriev I.V."/>
            <person name="Allen A.E."/>
            <person name="Bidle K."/>
            <person name="Borodovsky M."/>
            <person name="Bowler C."/>
            <person name="Brownlee C."/>
            <person name="Cock J.M."/>
            <person name="Elias M."/>
            <person name="Gladyshev V.N."/>
            <person name="Groth M."/>
            <person name="Guda C."/>
            <person name="Hadaegh A."/>
            <person name="Iglesias-Rodriguez M.D."/>
            <person name="Jenkins J."/>
            <person name="Jones B.M."/>
            <person name="Lawson T."/>
            <person name="Leese F."/>
            <person name="Lindquist E."/>
            <person name="Lobanov A."/>
            <person name="Lomsadze A."/>
            <person name="Malik S.B."/>
            <person name="Marsh M.E."/>
            <person name="Mackinder L."/>
            <person name="Mock T."/>
            <person name="Mueller-Roeber B."/>
            <person name="Pagarete A."/>
            <person name="Parker M."/>
            <person name="Probert I."/>
            <person name="Quesneville H."/>
            <person name="Raines C."/>
            <person name="Rensing S.A."/>
            <person name="Riano-Pachon D.M."/>
            <person name="Richier S."/>
            <person name="Rokitta S."/>
            <person name="Shiraiwa Y."/>
            <person name="Soanes D.M."/>
            <person name="van der Giezen M."/>
            <person name="Wahlund T.M."/>
            <person name="Williams B."/>
            <person name="Wilson W."/>
            <person name="Wolfe G."/>
            <person name="Wurch L.L."/>
        </authorList>
    </citation>
    <scope>NUCLEOTIDE SEQUENCE</scope>
</reference>
<evidence type="ECO:0000313" key="2">
    <source>
        <dbReference type="EnsemblProtists" id="EOD15019"/>
    </source>
</evidence>
<dbReference type="KEGG" id="ehx:EMIHUDRAFT_78182"/>
<dbReference type="CDD" id="cd06257">
    <property type="entry name" value="DnaJ"/>
    <property type="match status" value="1"/>
</dbReference>
<keyword evidence="3" id="KW-1185">Reference proteome</keyword>
<dbReference type="EnsemblProtists" id="EOD30845">
    <property type="protein sequence ID" value="EOD30845"/>
    <property type="gene ID" value="EMIHUDRAFT_78182"/>
</dbReference>
<dbReference type="Pfam" id="PF00226">
    <property type="entry name" value="DnaJ"/>
    <property type="match status" value="1"/>
</dbReference>
<dbReference type="PANTHER" id="PTHR44240:SF10">
    <property type="entry name" value="J DOMAIN-CONTAINING PROTEIN"/>
    <property type="match status" value="1"/>
</dbReference>
<dbReference type="STRING" id="2903.R1EW48"/>
<dbReference type="PANTHER" id="PTHR44240">
    <property type="entry name" value="DNAJ DOMAIN (PROKARYOTIC HEAT SHOCK PROTEIN)-RELATED"/>
    <property type="match status" value="1"/>
</dbReference>
<dbReference type="Proteomes" id="UP000013827">
    <property type="component" value="Unassembled WGS sequence"/>
</dbReference>
<dbReference type="RefSeq" id="XP_005767448.1">
    <property type="nucleotide sequence ID" value="XM_005767391.1"/>
</dbReference>
<dbReference type="SMART" id="SM00271">
    <property type="entry name" value="DnaJ"/>
    <property type="match status" value="1"/>
</dbReference>
<feature type="domain" description="J" evidence="1">
    <location>
        <begin position="5"/>
        <end position="68"/>
    </location>
</feature>
<name>A0A0D3IUT4_EMIH1</name>
<dbReference type="InterPro" id="IPR052276">
    <property type="entry name" value="Diphthamide-biosynth_chaperone"/>
</dbReference>
<dbReference type="GeneID" id="17261169"/>